<feature type="domain" description="DUF1648" evidence="2">
    <location>
        <begin position="10"/>
        <end position="56"/>
    </location>
</feature>
<comment type="caution">
    <text evidence="3">The sequence shown here is derived from an EMBL/GenBank/DDBJ whole genome shotgun (WGS) entry which is preliminary data.</text>
</comment>
<dbReference type="InterPro" id="IPR026272">
    <property type="entry name" value="SdpI"/>
</dbReference>
<feature type="transmembrane region" description="Helical" evidence="1">
    <location>
        <begin position="50"/>
        <end position="67"/>
    </location>
</feature>
<dbReference type="Pfam" id="PF13630">
    <property type="entry name" value="SdpI"/>
    <property type="match status" value="1"/>
</dbReference>
<dbReference type="RefSeq" id="WP_053401214.1">
    <property type="nucleotide sequence ID" value="NZ_LILC01000013.1"/>
</dbReference>
<feature type="transmembrane region" description="Helical" evidence="1">
    <location>
        <begin position="116"/>
        <end position="133"/>
    </location>
</feature>
<keyword evidence="1" id="KW-0812">Transmembrane</keyword>
<feature type="transmembrane region" description="Helical" evidence="1">
    <location>
        <begin position="187"/>
        <end position="207"/>
    </location>
</feature>
<keyword evidence="1" id="KW-0472">Membrane</keyword>
<dbReference type="PANTHER" id="PTHR37810:SF5">
    <property type="entry name" value="IMMUNITY PROTEIN SDPI"/>
    <property type="match status" value="1"/>
</dbReference>
<dbReference type="Pfam" id="PF07853">
    <property type="entry name" value="DUF1648"/>
    <property type="match status" value="1"/>
</dbReference>
<dbReference type="InterPro" id="IPR012867">
    <property type="entry name" value="DUF1648"/>
</dbReference>
<evidence type="ECO:0000256" key="1">
    <source>
        <dbReference type="SAM" id="Phobius"/>
    </source>
</evidence>
<dbReference type="PANTHER" id="PTHR37810">
    <property type="entry name" value="IMMUNITY PROTEIN SDPI"/>
    <property type="match status" value="1"/>
</dbReference>
<dbReference type="GO" id="GO:0009636">
    <property type="term" value="P:response to toxic substance"/>
    <property type="evidence" value="ECO:0007669"/>
    <property type="project" value="TreeGrafter"/>
</dbReference>
<keyword evidence="4" id="KW-1185">Reference proteome</keyword>
<sequence>MKKHILPLLAIIASLGVWVFFYSTLPAQMANHWSIGSGEVNGYSSKLSTFLMLNGILVLLYVLLIFAPRMDPKKNNYKAFSSSYGIMTSVIMLVLSGVNIFVVLWNAGYDIPMTRIAPIVLGIIFLVIGNFMPKVRPNFFVGIRTPWALSNDSVWRKTHRFTSKLYFVSGVIFFLLVFLPASLLNWIIIPIIVILVIVPTVHSYMVYRKELT</sequence>
<feature type="transmembrane region" description="Helical" evidence="1">
    <location>
        <begin position="79"/>
        <end position="104"/>
    </location>
</feature>
<dbReference type="InterPro" id="IPR025962">
    <property type="entry name" value="SdpI/YhfL"/>
</dbReference>
<dbReference type="EMBL" id="LILC01000013">
    <property type="protein sequence ID" value="KOO46146.1"/>
    <property type="molecule type" value="Genomic_DNA"/>
</dbReference>
<gene>
    <name evidence="3" type="ORF">AMD01_09775</name>
</gene>
<dbReference type="Proteomes" id="UP000037558">
    <property type="component" value="Unassembled WGS sequence"/>
</dbReference>
<dbReference type="OrthoDB" id="9808690at2"/>
<accession>A0A0M0L501</accession>
<dbReference type="PIRSF" id="PIRSF038959">
    <property type="entry name" value="SdpI"/>
    <property type="match status" value="1"/>
</dbReference>
<dbReference type="PATRIC" id="fig|284581.3.peg.2033"/>
<evidence type="ECO:0000259" key="2">
    <source>
        <dbReference type="Pfam" id="PF07853"/>
    </source>
</evidence>
<evidence type="ECO:0000313" key="3">
    <source>
        <dbReference type="EMBL" id="KOO46146.1"/>
    </source>
</evidence>
<dbReference type="STRING" id="284581.AMD01_09775"/>
<feature type="transmembrane region" description="Helical" evidence="1">
    <location>
        <begin position="165"/>
        <end position="181"/>
    </location>
</feature>
<dbReference type="AlphaFoldDB" id="A0A0M0L501"/>
<protein>
    <recommendedName>
        <fullName evidence="2">DUF1648 domain-containing protein</fullName>
    </recommendedName>
</protein>
<evidence type="ECO:0000313" key="4">
    <source>
        <dbReference type="Proteomes" id="UP000037558"/>
    </source>
</evidence>
<organism evidence="3 4">
    <name type="scientific">Priestia koreensis</name>
    <dbReference type="NCBI Taxonomy" id="284581"/>
    <lineage>
        <taxon>Bacteria</taxon>
        <taxon>Bacillati</taxon>
        <taxon>Bacillota</taxon>
        <taxon>Bacilli</taxon>
        <taxon>Bacillales</taxon>
        <taxon>Bacillaceae</taxon>
        <taxon>Priestia</taxon>
    </lineage>
</organism>
<reference evidence="4" key="1">
    <citation type="submission" date="2015-08" db="EMBL/GenBank/DDBJ databases">
        <title>Fjat-14210 dsm16467.</title>
        <authorList>
            <person name="Liu B."/>
            <person name="Wang J."/>
            <person name="Zhu Y."/>
            <person name="Liu G."/>
            <person name="Chen Q."/>
            <person name="Chen Z."/>
            <person name="Lan J."/>
            <person name="Che J."/>
            <person name="Ge C."/>
            <person name="Shi H."/>
            <person name="Pan Z."/>
            <person name="Liu X."/>
        </authorList>
    </citation>
    <scope>NUCLEOTIDE SEQUENCE [LARGE SCALE GENOMIC DNA]</scope>
    <source>
        <strain evidence="4">DSM 16467</strain>
    </source>
</reference>
<keyword evidence="1" id="KW-1133">Transmembrane helix</keyword>
<name>A0A0M0L501_9BACI</name>
<proteinExistence type="predicted"/>